<accession>A0A2U8N4Y7</accession>
<gene>
    <name evidence="2" type="primary">ORF3a</name>
</gene>
<name>A0A2U8N4Y7_9TOMB</name>
<evidence type="ECO:0000313" key="3">
    <source>
        <dbReference type="Proteomes" id="UP000290719"/>
    </source>
</evidence>
<dbReference type="KEGG" id="vg:41702100"/>
<dbReference type="GeneID" id="41702100"/>
<keyword evidence="1" id="KW-0472">Membrane</keyword>
<keyword evidence="1" id="KW-0812">Transmembrane</keyword>
<dbReference type="RefSeq" id="YP_009552851.1">
    <property type="nucleotide sequence ID" value="NC_040680.1"/>
</dbReference>
<organism evidence="2">
    <name type="scientific">Apple luteovirus 1</name>
    <dbReference type="NCBI Taxonomy" id="2170544"/>
    <lineage>
        <taxon>Viruses</taxon>
        <taxon>Riboviria</taxon>
        <taxon>Orthornavirae</taxon>
        <taxon>Kitrinoviricota</taxon>
        <taxon>Tolucaviricetes</taxon>
        <taxon>Tolivirales</taxon>
        <taxon>Tombusviridae</taxon>
        <taxon>Regressovirinae</taxon>
        <taxon>Luteovirus</taxon>
        <taxon>Luteovirus mali</taxon>
    </lineage>
</organism>
<proteinExistence type="predicted"/>
<sequence>MDYHLLAGFFLGFLASIPITVCVCYVAYIKISQQVRSIVNEYGRA</sequence>
<protein>
    <submittedName>
        <fullName evidence="2">P3a protein</fullName>
    </submittedName>
</protein>
<keyword evidence="3" id="KW-1185">Reference proteome</keyword>
<evidence type="ECO:0000313" key="2">
    <source>
        <dbReference type="EMBL" id="AWL54265.1"/>
    </source>
</evidence>
<reference evidence="2" key="1">
    <citation type="journal article" date="2018" name="Virol. J.">
        <title>Characterization of a new apple luteovirus identified by high-throughput sequencing.</title>
        <authorList>
            <person name="Liu H."/>
            <person name="Wu L."/>
            <person name="Nikolaeva E."/>
            <person name="Peter K."/>
            <person name="Liu Z."/>
            <person name="Mollov D."/>
            <person name="Cao M."/>
            <person name="Li R."/>
        </authorList>
    </citation>
    <scope>NUCLEOTIDE SEQUENCE [LARGE SCALE GENOMIC DNA]</scope>
    <source>
        <strain evidence="2">PA8</strain>
    </source>
</reference>
<feature type="transmembrane region" description="Helical" evidence="1">
    <location>
        <begin position="6"/>
        <end position="28"/>
    </location>
</feature>
<keyword evidence="1" id="KW-1133">Transmembrane helix</keyword>
<dbReference type="Proteomes" id="UP000290719">
    <property type="component" value="Segment"/>
</dbReference>
<evidence type="ECO:0000256" key="1">
    <source>
        <dbReference type="SAM" id="Phobius"/>
    </source>
</evidence>
<dbReference type="EMBL" id="MF120198">
    <property type="protein sequence ID" value="AWL54265.1"/>
    <property type="molecule type" value="Genomic_RNA"/>
</dbReference>